<proteinExistence type="predicted"/>
<dbReference type="EMBL" id="GBXM01087873">
    <property type="protein sequence ID" value="JAH20704.1"/>
    <property type="molecule type" value="Transcribed_RNA"/>
</dbReference>
<reference evidence="1" key="2">
    <citation type="journal article" date="2015" name="Fish Shellfish Immunol.">
        <title>Early steps in the European eel (Anguilla anguilla)-Vibrio vulnificus interaction in the gills: Role of the RtxA13 toxin.</title>
        <authorList>
            <person name="Callol A."/>
            <person name="Pajuelo D."/>
            <person name="Ebbesson L."/>
            <person name="Teles M."/>
            <person name="MacKenzie S."/>
            <person name="Amaro C."/>
        </authorList>
    </citation>
    <scope>NUCLEOTIDE SEQUENCE</scope>
</reference>
<protein>
    <submittedName>
        <fullName evidence="1">Uncharacterized protein</fullName>
    </submittedName>
</protein>
<name>A0A0E9QV24_ANGAN</name>
<reference evidence="1" key="1">
    <citation type="submission" date="2014-11" db="EMBL/GenBank/DDBJ databases">
        <authorList>
            <person name="Amaro Gonzalez C."/>
        </authorList>
    </citation>
    <scope>NUCLEOTIDE SEQUENCE</scope>
</reference>
<dbReference type="AlphaFoldDB" id="A0A0E9QV24"/>
<sequence length="36" mass="4264">MVYFIYLFFLFFRSCILSTGKIVYITSSNIDFLSTI</sequence>
<evidence type="ECO:0000313" key="1">
    <source>
        <dbReference type="EMBL" id="JAH20704.1"/>
    </source>
</evidence>
<organism evidence="1">
    <name type="scientific">Anguilla anguilla</name>
    <name type="common">European freshwater eel</name>
    <name type="synonym">Muraena anguilla</name>
    <dbReference type="NCBI Taxonomy" id="7936"/>
    <lineage>
        <taxon>Eukaryota</taxon>
        <taxon>Metazoa</taxon>
        <taxon>Chordata</taxon>
        <taxon>Craniata</taxon>
        <taxon>Vertebrata</taxon>
        <taxon>Euteleostomi</taxon>
        <taxon>Actinopterygii</taxon>
        <taxon>Neopterygii</taxon>
        <taxon>Teleostei</taxon>
        <taxon>Anguilliformes</taxon>
        <taxon>Anguillidae</taxon>
        <taxon>Anguilla</taxon>
    </lineage>
</organism>
<accession>A0A0E9QV24</accession>